<dbReference type="Proteomes" id="UP000325081">
    <property type="component" value="Unassembled WGS sequence"/>
</dbReference>
<organism evidence="10 11">
    <name type="scientific">Striga asiatica</name>
    <name type="common">Asiatic witchweed</name>
    <name type="synonym">Buchnera asiatica</name>
    <dbReference type="NCBI Taxonomy" id="4170"/>
    <lineage>
        <taxon>Eukaryota</taxon>
        <taxon>Viridiplantae</taxon>
        <taxon>Streptophyta</taxon>
        <taxon>Embryophyta</taxon>
        <taxon>Tracheophyta</taxon>
        <taxon>Spermatophyta</taxon>
        <taxon>Magnoliopsida</taxon>
        <taxon>eudicotyledons</taxon>
        <taxon>Gunneridae</taxon>
        <taxon>Pentapetalae</taxon>
        <taxon>asterids</taxon>
        <taxon>lamiids</taxon>
        <taxon>Lamiales</taxon>
        <taxon>Orobanchaceae</taxon>
        <taxon>Buchnereae</taxon>
        <taxon>Striga</taxon>
    </lineage>
</organism>
<accession>A0A5A7Q3N7</accession>
<proteinExistence type="inferred from homology"/>
<feature type="region of interest" description="Disordered" evidence="8">
    <location>
        <begin position="72"/>
        <end position="95"/>
    </location>
</feature>
<evidence type="ECO:0000256" key="1">
    <source>
        <dbReference type="ARBA" id="ARBA00004167"/>
    </source>
</evidence>
<keyword evidence="3" id="KW-0813">Transport</keyword>
<evidence type="ECO:0000313" key="10">
    <source>
        <dbReference type="EMBL" id="GER39749.1"/>
    </source>
</evidence>
<comment type="caution">
    <text evidence="10">The sequence shown here is derived from an EMBL/GenBank/DDBJ whole genome shotgun (WGS) entry which is preliminary data.</text>
</comment>
<dbReference type="GO" id="GO:0006865">
    <property type="term" value="P:amino acid transport"/>
    <property type="evidence" value="ECO:0007669"/>
    <property type="project" value="UniProtKB-KW"/>
</dbReference>
<feature type="compositionally biased region" description="Basic and acidic residues" evidence="8">
    <location>
        <begin position="73"/>
        <end position="95"/>
    </location>
</feature>
<dbReference type="PANTHER" id="PTHR33228:SF77">
    <property type="entry name" value="PROTEIN GLUTAMINE DUMPER 2"/>
    <property type="match status" value="1"/>
</dbReference>
<feature type="compositionally biased region" description="Basic and acidic residues" evidence="8">
    <location>
        <begin position="127"/>
        <end position="143"/>
    </location>
</feature>
<protein>
    <submittedName>
        <fullName evidence="10">Glutamine dumper 2</fullName>
    </submittedName>
</protein>
<dbReference type="EMBL" id="BKCP01005738">
    <property type="protein sequence ID" value="GER39749.1"/>
    <property type="molecule type" value="Genomic_DNA"/>
</dbReference>
<name>A0A5A7Q3N7_STRAF</name>
<evidence type="ECO:0000313" key="11">
    <source>
        <dbReference type="Proteomes" id="UP000325081"/>
    </source>
</evidence>
<keyword evidence="5" id="KW-0029">Amino-acid transport</keyword>
<keyword evidence="11" id="KW-1185">Reference proteome</keyword>
<dbReference type="PANTHER" id="PTHR33228">
    <property type="entry name" value="PROTEIN GLUTAMINE DUMPER 4-RELATED"/>
    <property type="match status" value="1"/>
</dbReference>
<gene>
    <name evidence="10" type="ORF">STAS_16376</name>
</gene>
<evidence type="ECO:0000256" key="7">
    <source>
        <dbReference type="ARBA" id="ARBA00023136"/>
    </source>
</evidence>
<evidence type="ECO:0000256" key="3">
    <source>
        <dbReference type="ARBA" id="ARBA00022448"/>
    </source>
</evidence>
<comment type="similarity">
    <text evidence="2">Belongs to the GLUTAMINE DUMPER 1 (TC 9.B.60) family.</text>
</comment>
<evidence type="ECO:0000256" key="5">
    <source>
        <dbReference type="ARBA" id="ARBA00022970"/>
    </source>
</evidence>
<dbReference type="AlphaFoldDB" id="A0A5A7Q3N7"/>
<dbReference type="GO" id="GO:0016020">
    <property type="term" value="C:membrane"/>
    <property type="evidence" value="ECO:0007669"/>
    <property type="project" value="UniProtKB-SubCell"/>
</dbReference>
<evidence type="ECO:0000256" key="8">
    <source>
        <dbReference type="SAM" id="MobiDB-lite"/>
    </source>
</evidence>
<evidence type="ECO:0000256" key="4">
    <source>
        <dbReference type="ARBA" id="ARBA00022692"/>
    </source>
</evidence>
<keyword evidence="6 9" id="KW-1133">Transmembrane helix</keyword>
<reference evidence="11" key="1">
    <citation type="journal article" date="2019" name="Curr. Biol.">
        <title>Genome Sequence of Striga asiatica Provides Insight into the Evolution of Plant Parasitism.</title>
        <authorList>
            <person name="Yoshida S."/>
            <person name="Kim S."/>
            <person name="Wafula E.K."/>
            <person name="Tanskanen J."/>
            <person name="Kim Y.M."/>
            <person name="Honaas L."/>
            <person name="Yang Z."/>
            <person name="Spallek T."/>
            <person name="Conn C.E."/>
            <person name="Ichihashi Y."/>
            <person name="Cheong K."/>
            <person name="Cui S."/>
            <person name="Der J.P."/>
            <person name="Gundlach H."/>
            <person name="Jiao Y."/>
            <person name="Hori C."/>
            <person name="Ishida J.K."/>
            <person name="Kasahara H."/>
            <person name="Kiba T."/>
            <person name="Kim M.S."/>
            <person name="Koo N."/>
            <person name="Laohavisit A."/>
            <person name="Lee Y.H."/>
            <person name="Lumba S."/>
            <person name="McCourt P."/>
            <person name="Mortimer J.C."/>
            <person name="Mutuku J.M."/>
            <person name="Nomura T."/>
            <person name="Sasaki-Sekimoto Y."/>
            <person name="Seto Y."/>
            <person name="Wang Y."/>
            <person name="Wakatake T."/>
            <person name="Sakakibara H."/>
            <person name="Demura T."/>
            <person name="Yamaguchi S."/>
            <person name="Yoneyama K."/>
            <person name="Manabe R.I."/>
            <person name="Nelson D.C."/>
            <person name="Schulman A.H."/>
            <person name="Timko M.P."/>
            <person name="dePamphilis C.W."/>
            <person name="Choi D."/>
            <person name="Shirasu K."/>
        </authorList>
    </citation>
    <scope>NUCLEOTIDE SEQUENCE [LARGE SCALE GENOMIC DNA]</scope>
    <source>
        <strain evidence="11">cv. UVA1</strain>
    </source>
</reference>
<feature type="compositionally biased region" description="Polar residues" evidence="8">
    <location>
        <begin position="156"/>
        <end position="167"/>
    </location>
</feature>
<dbReference type="OrthoDB" id="1930784at2759"/>
<feature type="region of interest" description="Disordered" evidence="8">
    <location>
        <begin position="114"/>
        <end position="167"/>
    </location>
</feature>
<dbReference type="GO" id="GO:0080143">
    <property type="term" value="P:regulation of amino acid export"/>
    <property type="evidence" value="ECO:0007669"/>
    <property type="project" value="InterPro"/>
</dbReference>
<dbReference type="InterPro" id="IPR040359">
    <property type="entry name" value="GDU"/>
</dbReference>
<evidence type="ECO:0000256" key="9">
    <source>
        <dbReference type="SAM" id="Phobius"/>
    </source>
</evidence>
<feature type="transmembrane region" description="Helical" evidence="9">
    <location>
        <begin position="43"/>
        <end position="67"/>
    </location>
</feature>
<evidence type="ECO:0000256" key="2">
    <source>
        <dbReference type="ARBA" id="ARBA00009977"/>
    </source>
</evidence>
<keyword evidence="4 9" id="KW-0812">Transmembrane</keyword>
<evidence type="ECO:0000256" key="6">
    <source>
        <dbReference type="ARBA" id="ARBA00022989"/>
    </source>
</evidence>
<comment type="subcellular location">
    <subcellularLocation>
        <location evidence="1">Membrane</location>
        <topology evidence="1">Single-pass membrane protein</topology>
    </subcellularLocation>
</comment>
<sequence>MRPAADLFHSTPVEKLSAAGASRAKFTPPAAAPMSPWHSPVPYLFGGLAAMLGLIAFALLILACSYLKLSGDGNERDVERGGEKGDGGSDDKAPPVFEEKFLVIMAGDMKPTFLATPVSNSKTNSRLNDDSKGMENDKLDIMGKGEAVQENEDGANESSQASPGHSH</sequence>
<feature type="compositionally biased region" description="Polar residues" evidence="8">
    <location>
        <begin position="117"/>
        <end position="126"/>
    </location>
</feature>
<keyword evidence="7 9" id="KW-0472">Membrane</keyword>